<keyword evidence="1" id="KW-1133">Transmembrane helix</keyword>
<evidence type="ECO:0000313" key="2">
    <source>
        <dbReference type="EMBL" id="MCO8275098.1"/>
    </source>
</evidence>
<dbReference type="RefSeq" id="WP_253241166.1">
    <property type="nucleotide sequence ID" value="NZ_JAMYJR010000034.1"/>
</dbReference>
<protein>
    <submittedName>
        <fullName evidence="2">Uncharacterized protein</fullName>
    </submittedName>
</protein>
<dbReference type="Proteomes" id="UP001523369">
    <property type="component" value="Unassembled WGS sequence"/>
</dbReference>
<keyword evidence="1" id="KW-0812">Transmembrane</keyword>
<feature type="transmembrane region" description="Helical" evidence="1">
    <location>
        <begin position="6"/>
        <end position="28"/>
    </location>
</feature>
<evidence type="ECO:0000256" key="1">
    <source>
        <dbReference type="SAM" id="Phobius"/>
    </source>
</evidence>
<dbReference type="EMBL" id="JAMYJR010000034">
    <property type="protein sequence ID" value="MCO8275098.1"/>
    <property type="molecule type" value="Genomic_DNA"/>
</dbReference>
<organism evidence="2 3">
    <name type="scientific">Paractinoplanes aksuensis</name>
    <dbReference type="NCBI Taxonomy" id="2939490"/>
    <lineage>
        <taxon>Bacteria</taxon>
        <taxon>Bacillati</taxon>
        <taxon>Actinomycetota</taxon>
        <taxon>Actinomycetes</taxon>
        <taxon>Micromonosporales</taxon>
        <taxon>Micromonosporaceae</taxon>
        <taxon>Paractinoplanes</taxon>
    </lineage>
</organism>
<gene>
    <name evidence="2" type="ORF">M1L60_31415</name>
</gene>
<reference evidence="2 3" key="1">
    <citation type="submission" date="2022-06" db="EMBL/GenBank/DDBJ databases">
        <title>New Species of the Genus Actinoplanes, ActinopZanes ferrugineus.</title>
        <authorList>
            <person name="Ding P."/>
        </authorList>
    </citation>
    <scope>NUCLEOTIDE SEQUENCE [LARGE SCALE GENOMIC DNA]</scope>
    <source>
        <strain evidence="2 3">TRM88003</strain>
    </source>
</reference>
<evidence type="ECO:0000313" key="3">
    <source>
        <dbReference type="Proteomes" id="UP001523369"/>
    </source>
</evidence>
<name>A0ABT1DX12_9ACTN</name>
<keyword evidence="1" id="KW-0472">Membrane</keyword>
<keyword evidence="3" id="KW-1185">Reference proteome</keyword>
<sequence length="103" mass="10753">MSNEVRAGFIAGAAQIVAAAVALVGVLTTAPSKTEPTRSVNAQSPASFSSCSDVFEHYRRIVRLDLRTLEALVATGSDGVAPIEADPEARRCGVNEAALRAVR</sequence>
<comment type="caution">
    <text evidence="2">The sequence shown here is derived from an EMBL/GenBank/DDBJ whole genome shotgun (WGS) entry which is preliminary data.</text>
</comment>
<proteinExistence type="predicted"/>
<accession>A0ABT1DX12</accession>